<feature type="transmembrane region" description="Helical" evidence="2">
    <location>
        <begin position="34"/>
        <end position="56"/>
    </location>
</feature>
<protein>
    <submittedName>
        <fullName evidence="3">Uncharacterized protein</fullName>
    </submittedName>
</protein>
<comment type="caution">
    <text evidence="3">The sequence shown here is derived from an EMBL/GenBank/DDBJ whole genome shotgun (WGS) entry which is preliminary data.</text>
</comment>
<keyword evidence="4" id="KW-1185">Reference proteome</keyword>
<feature type="region of interest" description="Disordered" evidence="1">
    <location>
        <begin position="1"/>
        <end position="26"/>
    </location>
</feature>
<organism evidence="3 4">
    <name type="scientific">Streptomyces kebangsaanensis</name>
    <dbReference type="NCBI Taxonomy" id="864058"/>
    <lineage>
        <taxon>Bacteria</taxon>
        <taxon>Bacillati</taxon>
        <taxon>Actinomycetota</taxon>
        <taxon>Actinomycetes</taxon>
        <taxon>Kitasatosporales</taxon>
        <taxon>Streptomycetaceae</taxon>
        <taxon>Streptomyces</taxon>
    </lineage>
</organism>
<gene>
    <name evidence="3" type="ORF">ACFYNZ_23935</name>
</gene>
<evidence type="ECO:0000256" key="2">
    <source>
        <dbReference type="SAM" id="Phobius"/>
    </source>
</evidence>
<feature type="compositionally biased region" description="Gly residues" evidence="1">
    <location>
        <begin position="12"/>
        <end position="26"/>
    </location>
</feature>
<feature type="transmembrane region" description="Helical" evidence="2">
    <location>
        <begin position="68"/>
        <end position="93"/>
    </location>
</feature>
<sequence>MQQAHCPQPGASYGGGGKGGGSGEETGGGLGPTVALLVVSLTVAAVGVYLLCGFGLHSLNPRPRLFHAGFATAGVIVATVAAGAAVGNLAWLLTASRRRAAAGGTPSGPERVPADG</sequence>
<evidence type="ECO:0000256" key="1">
    <source>
        <dbReference type="SAM" id="MobiDB-lite"/>
    </source>
</evidence>
<keyword evidence="2" id="KW-0472">Membrane</keyword>
<proteinExistence type="predicted"/>
<dbReference type="Proteomes" id="UP001601197">
    <property type="component" value="Unassembled WGS sequence"/>
</dbReference>
<name>A0ABW6KX65_9ACTN</name>
<reference evidence="3 4" key="1">
    <citation type="submission" date="2024-10" db="EMBL/GenBank/DDBJ databases">
        <title>The Natural Products Discovery Center: Release of the First 8490 Sequenced Strains for Exploring Actinobacteria Biosynthetic Diversity.</title>
        <authorList>
            <person name="Kalkreuter E."/>
            <person name="Kautsar S.A."/>
            <person name="Yang D."/>
            <person name="Bader C.D."/>
            <person name="Teijaro C.N."/>
            <person name="Fluegel L."/>
            <person name="Davis C.M."/>
            <person name="Simpson J.R."/>
            <person name="Lauterbach L."/>
            <person name="Steele A.D."/>
            <person name="Gui C."/>
            <person name="Meng S."/>
            <person name="Li G."/>
            <person name="Viehrig K."/>
            <person name="Ye F."/>
            <person name="Su P."/>
            <person name="Kiefer A.F."/>
            <person name="Nichols A."/>
            <person name="Cepeda A.J."/>
            <person name="Yan W."/>
            <person name="Fan B."/>
            <person name="Jiang Y."/>
            <person name="Adhikari A."/>
            <person name="Zheng C.-J."/>
            <person name="Schuster L."/>
            <person name="Cowan T.M."/>
            <person name="Smanski M.J."/>
            <person name="Chevrette M.G."/>
            <person name="De Carvalho L.P.S."/>
            <person name="Shen B."/>
        </authorList>
    </citation>
    <scope>NUCLEOTIDE SEQUENCE [LARGE SCALE GENOMIC DNA]</scope>
    <source>
        <strain evidence="3 4">NPDC007147</strain>
    </source>
</reference>
<keyword evidence="2" id="KW-0812">Transmembrane</keyword>
<evidence type="ECO:0000313" key="4">
    <source>
        <dbReference type="Proteomes" id="UP001601197"/>
    </source>
</evidence>
<dbReference type="EMBL" id="JBIAFJ010000023">
    <property type="protein sequence ID" value="MFE9172490.1"/>
    <property type="molecule type" value="Genomic_DNA"/>
</dbReference>
<evidence type="ECO:0000313" key="3">
    <source>
        <dbReference type="EMBL" id="MFE9172490.1"/>
    </source>
</evidence>
<accession>A0ABW6KX65</accession>
<keyword evidence="2" id="KW-1133">Transmembrane helix</keyword>
<dbReference type="RefSeq" id="WP_388350079.1">
    <property type="nucleotide sequence ID" value="NZ_JBIAFJ010000023.1"/>
</dbReference>